<evidence type="ECO:0000256" key="2">
    <source>
        <dbReference type="ARBA" id="ARBA00022490"/>
    </source>
</evidence>
<evidence type="ECO:0000256" key="6">
    <source>
        <dbReference type="ARBA" id="ARBA00022884"/>
    </source>
</evidence>
<feature type="short sequence motif" description="'KMSKS' region" evidence="11">
    <location>
        <begin position="232"/>
        <end position="236"/>
    </location>
</feature>
<proteinExistence type="inferred from homology"/>
<dbReference type="Gene3D" id="3.10.290.10">
    <property type="entry name" value="RNA-binding S4 domain"/>
    <property type="match status" value="1"/>
</dbReference>
<dbReference type="SUPFAM" id="SSF55174">
    <property type="entry name" value="Alpha-L RNA-binding motif"/>
    <property type="match status" value="1"/>
</dbReference>
<dbReference type="FunFam" id="1.10.240.10:FF:000001">
    <property type="entry name" value="Tyrosine--tRNA ligase"/>
    <property type="match status" value="1"/>
</dbReference>
<keyword evidence="3 11" id="KW-0436">Ligase</keyword>
<dbReference type="GO" id="GO:0005829">
    <property type="term" value="C:cytosol"/>
    <property type="evidence" value="ECO:0007669"/>
    <property type="project" value="TreeGrafter"/>
</dbReference>
<evidence type="ECO:0000256" key="8">
    <source>
        <dbReference type="ARBA" id="ARBA00023146"/>
    </source>
</evidence>
<dbReference type="Pfam" id="PF22421">
    <property type="entry name" value="SYY_C-terminal"/>
    <property type="match status" value="1"/>
</dbReference>
<keyword evidence="6 12" id="KW-0694">RNA-binding</keyword>
<feature type="binding site" evidence="11">
    <location>
        <position position="172"/>
    </location>
    <ligand>
        <name>L-tyrosine</name>
        <dbReference type="ChEBI" id="CHEBI:58315"/>
    </ligand>
</feature>
<comment type="subcellular location">
    <subcellularLocation>
        <location evidence="1 11">Cytoplasm</location>
    </subcellularLocation>
</comment>
<dbReference type="NCBIfam" id="TIGR00234">
    <property type="entry name" value="tyrS"/>
    <property type="match status" value="1"/>
</dbReference>
<dbReference type="Gene3D" id="1.10.240.10">
    <property type="entry name" value="Tyrosyl-Transfer RNA Synthetase"/>
    <property type="match status" value="1"/>
</dbReference>
<dbReference type="Gene3D" id="3.40.50.620">
    <property type="entry name" value="HUPs"/>
    <property type="match status" value="1"/>
</dbReference>
<evidence type="ECO:0000313" key="14">
    <source>
        <dbReference type="EMBL" id="SFS39512.1"/>
    </source>
</evidence>
<dbReference type="GO" id="GO:0005524">
    <property type="term" value="F:ATP binding"/>
    <property type="evidence" value="ECO:0007669"/>
    <property type="project" value="UniProtKB-UniRule"/>
</dbReference>
<organism evidence="14 15">
    <name type="scientific">Lutibacter maritimus</name>
    <dbReference type="NCBI Taxonomy" id="593133"/>
    <lineage>
        <taxon>Bacteria</taxon>
        <taxon>Pseudomonadati</taxon>
        <taxon>Bacteroidota</taxon>
        <taxon>Flavobacteriia</taxon>
        <taxon>Flavobacteriales</taxon>
        <taxon>Flavobacteriaceae</taxon>
        <taxon>Lutibacter</taxon>
    </lineage>
</organism>
<sequence>MNFVEELRWRGMLHDIMPETEEYLLKNKTTGYIGFDPTADSLHIGSLVPIIILMHFQKAGHNPIALVGGATGMVGDPSGKSDERNLLDEETLNKNVAGVKGQLARFLNFDSKSDNAAELVNNYDWMKDISLIDFVRDVGKHITVNYMMAKDSVKKRLDADSQSGMSFTEFTYQLFQGYDFYHLFKEKNCVLQMGGSDQWGNITTGTELVRRKAQGKAYALTCKLITKADGTKFGKTAGGNVWLDANRTSPYKFYQYWLNSSDEDAESYIKIFTFLDKEIIEALIAEHKQAPHLRILQKKIGEEVTKMTHGEEAYENAIKASNILFGNSTADDLKSLNEQTFLDVFDGVPQAEIERSVIENGLEIVPAFAETGFLKSNGEVRRALNENSISVNKEKVKEDFVITTSDLIADKFVLLQRGKKSYFLLKVV</sequence>
<dbReference type="GO" id="GO:0003723">
    <property type="term" value="F:RNA binding"/>
    <property type="evidence" value="ECO:0007669"/>
    <property type="project" value="UniProtKB-KW"/>
</dbReference>
<dbReference type="Pfam" id="PF00579">
    <property type="entry name" value="tRNA-synt_1b"/>
    <property type="match status" value="1"/>
</dbReference>
<accession>A0A1I6PH28</accession>
<dbReference type="PANTHER" id="PTHR11766">
    <property type="entry name" value="TYROSYL-TRNA SYNTHETASE"/>
    <property type="match status" value="1"/>
</dbReference>
<keyword evidence="7 11" id="KW-0648">Protein biosynthesis</keyword>
<evidence type="ECO:0000256" key="3">
    <source>
        <dbReference type="ARBA" id="ARBA00022598"/>
    </source>
</evidence>
<evidence type="ECO:0000256" key="9">
    <source>
        <dbReference type="ARBA" id="ARBA00048248"/>
    </source>
</evidence>
<dbReference type="GO" id="GO:0006437">
    <property type="term" value="P:tyrosyl-tRNA aminoacylation"/>
    <property type="evidence" value="ECO:0007669"/>
    <property type="project" value="UniProtKB-UniRule"/>
</dbReference>
<name>A0A1I6PH28_9FLAO</name>
<dbReference type="InterPro" id="IPR002307">
    <property type="entry name" value="Tyr-tRNA-ligase"/>
</dbReference>
<feature type="short sequence motif" description="'HIGH' region" evidence="11">
    <location>
        <begin position="37"/>
        <end position="46"/>
    </location>
</feature>
<dbReference type="Proteomes" id="UP000199312">
    <property type="component" value="Unassembled WGS sequence"/>
</dbReference>
<protein>
    <recommendedName>
        <fullName evidence="11">Tyrosine--tRNA ligase</fullName>
        <ecNumber evidence="11">6.1.1.1</ecNumber>
    </recommendedName>
    <alternativeName>
        <fullName evidence="11">Tyrosyl-tRNA synthetase</fullName>
        <shortName evidence="11">TyrRS</shortName>
    </alternativeName>
</protein>
<dbReference type="InterPro" id="IPR024107">
    <property type="entry name" value="Tyr-tRNA-ligase_bac_1"/>
</dbReference>
<feature type="binding site" evidence="11">
    <location>
        <position position="32"/>
    </location>
    <ligand>
        <name>L-tyrosine</name>
        <dbReference type="ChEBI" id="CHEBI:58315"/>
    </ligand>
</feature>
<comment type="function">
    <text evidence="11">Catalyzes the attachment of tyrosine to tRNA(Tyr) in a two-step reaction: tyrosine is first activated by ATP to form Tyr-AMP and then transferred to the acceptor end of tRNA(Tyr).</text>
</comment>
<feature type="domain" description="Tyrosine--tRNA ligase SYY-like C-terminal" evidence="13">
    <location>
        <begin position="343"/>
        <end position="425"/>
    </location>
</feature>
<dbReference type="InterPro" id="IPR014729">
    <property type="entry name" value="Rossmann-like_a/b/a_fold"/>
</dbReference>
<dbReference type="HAMAP" id="MF_02006">
    <property type="entry name" value="Tyr_tRNA_synth_type1"/>
    <property type="match status" value="1"/>
</dbReference>
<dbReference type="EMBL" id="FOZP01000002">
    <property type="protein sequence ID" value="SFS39512.1"/>
    <property type="molecule type" value="Genomic_DNA"/>
</dbReference>
<dbReference type="PRINTS" id="PR01040">
    <property type="entry name" value="TRNASYNTHTYR"/>
</dbReference>
<reference evidence="15" key="1">
    <citation type="submission" date="2016-10" db="EMBL/GenBank/DDBJ databases">
        <authorList>
            <person name="Varghese N."/>
            <person name="Submissions S."/>
        </authorList>
    </citation>
    <scope>NUCLEOTIDE SEQUENCE [LARGE SCALE GENOMIC DNA]</scope>
    <source>
        <strain evidence="15">DSM 24450</strain>
    </source>
</reference>
<dbReference type="InterPro" id="IPR024088">
    <property type="entry name" value="Tyr-tRNA-ligase_bac-type"/>
</dbReference>
<dbReference type="AlphaFoldDB" id="A0A1I6PH28"/>
<dbReference type="CDD" id="cd00805">
    <property type="entry name" value="TyrRS_core"/>
    <property type="match status" value="1"/>
</dbReference>
<gene>
    <name evidence="11" type="primary">tyrS</name>
    <name evidence="14" type="ORF">SAMN04488006_1027</name>
</gene>
<keyword evidence="4 11" id="KW-0547">Nucleotide-binding</keyword>
<evidence type="ECO:0000256" key="10">
    <source>
        <dbReference type="ARBA" id="ARBA00060965"/>
    </source>
</evidence>
<feature type="binding site" evidence="11">
    <location>
        <position position="176"/>
    </location>
    <ligand>
        <name>L-tyrosine</name>
        <dbReference type="ChEBI" id="CHEBI:58315"/>
    </ligand>
</feature>
<comment type="subunit">
    <text evidence="11">Homodimer.</text>
</comment>
<feature type="binding site" evidence="11">
    <location>
        <position position="235"/>
    </location>
    <ligand>
        <name>ATP</name>
        <dbReference type="ChEBI" id="CHEBI:30616"/>
    </ligand>
</feature>
<evidence type="ECO:0000256" key="5">
    <source>
        <dbReference type="ARBA" id="ARBA00022840"/>
    </source>
</evidence>
<evidence type="ECO:0000256" key="11">
    <source>
        <dbReference type="HAMAP-Rule" id="MF_02006"/>
    </source>
</evidence>
<dbReference type="PANTHER" id="PTHR11766:SF0">
    <property type="entry name" value="TYROSINE--TRNA LIGASE, MITOCHONDRIAL"/>
    <property type="match status" value="1"/>
</dbReference>
<keyword evidence="15" id="KW-1185">Reference proteome</keyword>
<evidence type="ECO:0000313" key="15">
    <source>
        <dbReference type="Proteomes" id="UP000199312"/>
    </source>
</evidence>
<comment type="catalytic activity">
    <reaction evidence="9 11">
        <text>tRNA(Tyr) + L-tyrosine + ATP = L-tyrosyl-tRNA(Tyr) + AMP + diphosphate + H(+)</text>
        <dbReference type="Rhea" id="RHEA:10220"/>
        <dbReference type="Rhea" id="RHEA-COMP:9706"/>
        <dbReference type="Rhea" id="RHEA-COMP:9707"/>
        <dbReference type="ChEBI" id="CHEBI:15378"/>
        <dbReference type="ChEBI" id="CHEBI:30616"/>
        <dbReference type="ChEBI" id="CHEBI:33019"/>
        <dbReference type="ChEBI" id="CHEBI:58315"/>
        <dbReference type="ChEBI" id="CHEBI:78442"/>
        <dbReference type="ChEBI" id="CHEBI:78536"/>
        <dbReference type="ChEBI" id="CHEBI:456215"/>
        <dbReference type="EC" id="6.1.1.1"/>
    </reaction>
</comment>
<dbReference type="InterPro" id="IPR054608">
    <property type="entry name" value="SYY-like_C"/>
</dbReference>
<evidence type="ECO:0000256" key="12">
    <source>
        <dbReference type="PROSITE-ProRule" id="PRU00182"/>
    </source>
</evidence>
<dbReference type="InterPro" id="IPR036986">
    <property type="entry name" value="S4_RNA-bd_sf"/>
</dbReference>
<dbReference type="PROSITE" id="PS50889">
    <property type="entry name" value="S4"/>
    <property type="match status" value="1"/>
</dbReference>
<evidence type="ECO:0000256" key="1">
    <source>
        <dbReference type="ARBA" id="ARBA00004496"/>
    </source>
</evidence>
<dbReference type="GO" id="GO:0042803">
    <property type="term" value="F:protein homodimerization activity"/>
    <property type="evidence" value="ECO:0007669"/>
    <property type="project" value="UniProtKB-ARBA"/>
</dbReference>
<dbReference type="EC" id="6.1.1.1" evidence="11"/>
<comment type="similarity">
    <text evidence="10 11">Belongs to the class-I aminoacyl-tRNA synthetase family. TyrS type 1 subfamily.</text>
</comment>
<keyword evidence="8 11" id="KW-0030">Aminoacyl-tRNA synthetase</keyword>
<evidence type="ECO:0000256" key="4">
    <source>
        <dbReference type="ARBA" id="ARBA00022741"/>
    </source>
</evidence>
<evidence type="ECO:0000259" key="13">
    <source>
        <dbReference type="Pfam" id="PF22421"/>
    </source>
</evidence>
<keyword evidence="5 11" id="KW-0067">ATP-binding</keyword>
<keyword evidence="2 11" id="KW-0963">Cytoplasm</keyword>
<dbReference type="GO" id="GO:0004831">
    <property type="term" value="F:tyrosine-tRNA ligase activity"/>
    <property type="evidence" value="ECO:0007669"/>
    <property type="project" value="UniProtKB-UniRule"/>
</dbReference>
<dbReference type="STRING" id="593133.SAMN04488006_1027"/>
<dbReference type="InterPro" id="IPR002305">
    <property type="entry name" value="aa-tRNA-synth_Ic"/>
</dbReference>
<dbReference type="FunFam" id="3.40.50.620:FF:000008">
    <property type="entry name" value="Tyrosine--tRNA ligase"/>
    <property type="match status" value="1"/>
</dbReference>
<dbReference type="SUPFAM" id="SSF52374">
    <property type="entry name" value="Nucleotidylyl transferase"/>
    <property type="match status" value="1"/>
</dbReference>
<evidence type="ECO:0000256" key="7">
    <source>
        <dbReference type="ARBA" id="ARBA00022917"/>
    </source>
</evidence>